<dbReference type="Proteomes" id="UP000713880">
    <property type="component" value="Unassembled WGS sequence"/>
</dbReference>
<evidence type="ECO:0000313" key="2">
    <source>
        <dbReference type="Proteomes" id="UP000713880"/>
    </source>
</evidence>
<evidence type="ECO:0000313" key="1">
    <source>
        <dbReference type="EMBL" id="MBM6825862.1"/>
    </source>
</evidence>
<reference evidence="1" key="2">
    <citation type="journal article" date="2021" name="Sci. Rep.">
        <title>The distribution of antibiotic resistance genes in chicken gut microbiota commensals.</title>
        <authorList>
            <person name="Juricova H."/>
            <person name="Matiasovicova J."/>
            <person name="Kubasova T."/>
            <person name="Cejkova D."/>
            <person name="Rychlik I."/>
        </authorList>
    </citation>
    <scope>NUCLEOTIDE SEQUENCE</scope>
    <source>
        <strain evidence="1">An420c</strain>
    </source>
</reference>
<reference evidence="1" key="1">
    <citation type="submission" date="2020-08" db="EMBL/GenBank/DDBJ databases">
        <authorList>
            <person name="Cejkova D."/>
            <person name="Kubasova T."/>
            <person name="Jahodarova E."/>
            <person name="Rychlik I."/>
        </authorList>
    </citation>
    <scope>NUCLEOTIDE SEQUENCE</scope>
    <source>
        <strain evidence="1">An420c</strain>
    </source>
</reference>
<proteinExistence type="predicted"/>
<keyword evidence="2" id="KW-1185">Reference proteome</keyword>
<comment type="caution">
    <text evidence="1">The sequence shown here is derived from an EMBL/GenBank/DDBJ whole genome shotgun (WGS) entry which is preliminary data.</text>
</comment>
<dbReference type="RefSeq" id="WP_204907932.1">
    <property type="nucleotide sequence ID" value="NZ_JACJLV010000004.1"/>
</dbReference>
<sequence>MNYACISDQPFVTTKDLSKRKPLSEEARARREFIRGHQFEIDTNPSTQEAELKVFKE</sequence>
<organism evidence="1 2">
    <name type="scientific">Mordavella massiliensis</name>
    <dbReference type="NCBI Taxonomy" id="1871024"/>
    <lineage>
        <taxon>Bacteria</taxon>
        <taxon>Bacillati</taxon>
        <taxon>Bacillota</taxon>
        <taxon>Clostridia</taxon>
        <taxon>Eubacteriales</taxon>
        <taxon>Clostridiaceae</taxon>
        <taxon>Mordavella</taxon>
    </lineage>
</organism>
<gene>
    <name evidence="1" type="ORF">H6A13_01915</name>
</gene>
<protein>
    <submittedName>
        <fullName evidence="1">Uncharacterized protein</fullName>
    </submittedName>
</protein>
<name>A0A938X039_9CLOT</name>
<accession>A0A938X039</accession>
<dbReference type="EMBL" id="JACJLV010000004">
    <property type="protein sequence ID" value="MBM6825862.1"/>
    <property type="molecule type" value="Genomic_DNA"/>
</dbReference>
<dbReference type="AlphaFoldDB" id="A0A938X039"/>